<proteinExistence type="predicted"/>
<keyword evidence="2" id="KW-1185">Reference proteome</keyword>
<evidence type="ECO:0000313" key="2">
    <source>
        <dbReference type="Proteomes" id="UP000807025"/>
    </source>
</evidence>
<dbReference type="AlphaFoldDB" id="A0A9P5ZNL8"/>
<protein>
    <submittedName>
        <fullName evidence="1">Uncharacterized protein</fullName>
    </submittedName>
</protein>
<evidence type="ECO:0000313" key="1">
    <source>
        <dbReference type="EMBL" id="KAF9489915.1"/>
    </source>
</evidence>
<dbReference type="EMBL" id="MU154655">
    <property type="protein sequence ID" value="KAF9489915.1"/>
    <property type="molecule type" value="Genomic_DNA"/>
</dbReference>
<name>A0A9P5ZNL8_PLEER</name>
<accession>A0A9P5ZNL8</accession>
<gene>
    <name evidence="1" type="ORF">BDN71DRAFT_1511716</name>
</gene>
<comment type="caution">
    <text evidence="1">The sequence shown here is derived from an EMBL/GenBank/DDBJ whole genome shotgun (WGS) entry which is preliminary data.</text>
</comment>
<dbReference type="OrthoDB" id="3034493at2759"/>
<organism evidence="1 2">
    <name type="scientific">Pleurotus eryngii</name>
    <name type="common">Boletus of the steppes</name>
    <dbReference type="NCBI Taxonomy" id="5323"/>
    <lineage>
        <taxon>Eukaryota</taxon>
        <taxon>Fungi</taxon>
        <taxon>Dikarya</taxon>
        <taxon>Basidiomycota</taxon>
        <taxon>Agaricomycotina</taxon>
        <taxon>Agaricomycetes</taxon>
        <taxon>Agaricomycetidae</taxon>
        <taxon>Agaricales</taxon>
        <taxon>Pleurotineae</taxon>
        <taxon>Pleurotaceae</taxon>
        <taxon>Pleurotus</taxon>
    </lineage>
</organism>
<reference evidence="1" key="1">
    <citation type="submission" date="2020-11" db="EMBL/GenBank/DDBJ databases">
        <authorList>
            <consortium name="DOE Joint Genome Institute"/>
            <person name="Ahrendt S."/>
            <person name="Riley R."/>
            <person name="Andreopoulos W."/>
            <person name="Labutti K."/>
            <person name="Pangilinan J."/>
            <person name="Ruiz-Duenas F.J."/>
            <person name="Barrasa J.M."/>
            <person name="Sanchez-Garcia M."/>
            <person name="Camarero S."/>
            <person name="Miyauchi S."/>
            <person name="Serrano A."/>
            <person name="Linde D."/>
            <person name="Babiker R."/>
            <person name="Drula E."/>
            <person name="Ayuso-Fernandez I."/>
            <person name="Pacheco R."/>
            <person name="Padilla G."/>
            <person name="Ferreira P."/>
            <person name="Barriuso J."/>
            <person name="Kellner H."/>
            <person name="Castanera R."/>
            <person name="Alfaro M."/>
            <person name="Ramirez L."/>
            <person name="Pisabarro A.G."/>
            <person name="Kuo A."/>
            <person name="Tritt A."/>
            <person name="Lipzen A."/>
            <person name="He G."/>
            <person name="Yan M."/>
            <person name="Ng V."/>
            <person name="Cullen D."/>
            <person name="Martin F."/>
            <person name="Rosso M.-N."/>
            <person name="Henrissat B."/>
            <person name="Hibbett D."/>
            <person name="Martinez A.T."/>
            <person name="Grigoriev I.V."/>
        </authorList>
    </citation>
    <scope>NUCLEOTIDE SEQUENCE</scope>
    <source>
        <strain evidence="1">ATCC 90797</strain>
    </source>
</reference>
<dbReference type="Proteomes" id="UP000807025">
    <property type="component" value="Unassembled WGS sequence"/>
</dbReference>
<sequence length="159" mass="18236">MSTVFLPSNGSMVLPPTNRSYGYPVQHAAYPTTHTMMPGMMPGMAPMQAMRPMLIYGSPIHRYDANHAVPRRDAHADDARSRVHIRDIPVLRLAAAAAYNNHHPKFIKEAQKIEFIAFVSFAQPFEEQRLLLSDLERWKEIGNGRRCRPDHRFDTVKQR</sequence>